<dbReference type="Proteomes" id="UP000095709">
    <property type="component" value="Unassembled WGS sequence"/>
</dbReference>
<gene>
    <name evidence="1" type="ORF">ERS852498_01081</name>
    <name evidence="2" type="ORF">JTJ23_03010</name>
</gene>
<dbReference type="EMBL" id="JAFHBD010000009">
    <property type="protein sequence ID" value="MBN2952573.1"/>
    <property type="molecule type" value="Genomic_DNA"/>
</dbReference>
<sequence length="142" mass="16666">MANSIIEGIVEYISACPLLSDGVFRVDSLGDQAVEYTVETGIFEPVIKRYVNGVETRQYQFNFGSREYYSMDRVQNMQNSAFYERFADWIEQNNRKEIFPDLPEDCYAEKVEVLSNGYMFDASMRNARYQIQLRLVYQKEVT</sequence>
<dbReference type="RefSeq" id="WP_055265880.1">
    <property type="nucleotide sequence ID" value="NZ_CZAL01000005.1"/>
</dbReference>
<accession>A0A174K342</accession>
<dbReference type="EMBL" id="CZAL01000005">
    <property type="protein sequence ID" value="CUP03770.1"/>
    <property type="molecule type" value="Genomic_DNA"/>
</dbReference>
<evidence type="ECO:0000313" key="2">
    <source>
        <dbReference type="EMBL" id="MBN2952573.1"/>
    </source>
</evidence>
<name>A0A174K342_9FIRM</name>
<evidence type="ECO:0000313" key="1">
    <source>
        <dbReference type="EMBL" id="CUP03770.1"/>
    </source>
</evidence>
<dbReference type="AlphaFoldDB" id="A0A174K342"/>
<dbReference type="Proteomes" id="UP000737612">
    <property type="component" value="Unassembled WGS sequence"/>
</dbReference>
<evidence type="ECO:0000313" key="3">
    <source>
        <dbReference type="Proteomes" id="UP000095709"/>
    </source>
</evidence>
<reference evidence="2" key="2">
    <citation type="submission" date="2021-02" db="EMBL/GenBank/DDBJ databases">
        <title>Metagenome-assembled genomes from human diarrheal sample B26.</title>
        <authorList>
            <person name="Ateba T.P."/>
            <person name="Alayande K.A."/>
            <person name="Mwanza M."/>
        </authorList>
    </citation>
    <scope>NUCLEOTIDE SEQUENCE</scope>
    <source>
        <strain evidence="2">06WH</strain>
    </source>
</reference>
<protein>
    <recommendedName>
        <fullName evidence="4">Chloramphenicol resistance protein</fullName>
    </recommendedName>
</protein>
<proteinExistence type="predicted"/>
<organism evidence="1 3">
    <name type="scientific">Fusicatenibacter saccharivorans</name>
    <dbReference type="NCBI Taxonomy" id="1150298"/>
    <lineage>
        <taxon>Bacteria</taxon>
        <taxon>Bacillati</taxon>
        <taxon>Bacillota</taxon>
        <taxon>Clostridia</taxon>
        <taxon>Lachnospirales</taxon>
        <taxon>Lachnospiraceae</taxon>
        <taxon>Fusicatenibacter</taxon>
    </lineage>
</organism>
<evidence type="ECO:0008006" key="4">
    <source>
        <dbReference type="Google" id="ProtNLM"/>
    </source>
</evidence>
<reference evidence="1 3" key="1">
    <citation type="submission" date="2015-09" db="EMBL/GenBank/DDBJ databases">
        <authorList>
            <consortium name="Pathogen Informatics"/>
        </authorList>
    </citation>
    <scope>NUCLEOTIDE SEQUENCE [LARGE SCALE GENOMIC DNA]</scope>
    <source>
        <strain evidence="1 3">2789STDY5834885</strain>
    </source>
</reference>